<dbReference type="GO" id="GO:0003677">
    <property type="term" value="F:DNA binding"/>
    <property type="evidence" value="ECO:0007669"/>
    <property type="project" value="UniProtKB-KW"/>
</dbReference>
<dbReference type="InterPro" id="IPR050951">
    <property type="entry name" value="Retrovirus_Pol_polyprotein"/>
</dbReference>
<dbReference type="GO" id="GO:0015074">
    <property type="term" value="P:DNA integration"/>
    <property type="evidence" value="ECO:0007669"/>
    <property type="project" value="UniProtKB-KW"/>
</dbReference>
<reference evidence="19" key="3">
    <citation type="submission" date="2006-01" db="EMBL/GenBank/DDBJ databases">
        <authorList>
            <person name="Buell R."/>
        </authorList>
    </citation>
    <scope>NUCLEOTIDE SEQUENCE</scope>
</reference>
<keyword evidence="11" id="KW-0229">DNA integration</keyword>
<feature type="domain" description="Chromo" evidence="18">
    <location>
        <begin position="1232"/>
        <end position="1275"/>
    </location>
</feature>
<dbReference type="Gene3D" id="3.30.70.270">
    <property type="match status" value="2"/>
</dbReference>
<evidence type="ECO:0000259" key="18">
    <source>
        <dbReference type="PROSITE" id="PS50013"/>
    </source>
</evidence>
<evidence type="ECO:0000256" key="5">
    <source>
        <dbReference type="ARBA" id="ARBA00022722"/>
    </source>
</evidence>
<dbReference type="Pfam" id="PF08284">
    <property type="entry name" value="RVP_2"/>
    <property type="match status" value="1"/>
</dbReference>
<dbReference type="CDD" id="cd00303">
    <property type="entry name" value="retropepsin_like"/>
    <property type="match status" value="1"/>
</dbReference>
<keyword evidence="4" id="KW-0548">Nucleotidyltransferase</keyword>
<evidence type="ECO:0000256" key="6">
    <source>
        <dbReference type="ARBA" id="ARBA00022723"/>
    </source>
</evidence>
<dbReference type="FunFam" id="3.30.70.270:FF:000020">
    <property type="entry name" value="Transposon Tf2-6 polyprotein-like Protein"/>
    <property type="match status" value="1"/>
</dbReference>
<dbReference type="EMBL" id="DP000011">
    <property type="protein sequence ID" value="ABA98852.1"/>
    <property type="molecule type" value="Genomic_DNA"/>
</dbReference>
<dbReference type="InterPro" id="IPR021109">
    <property type="entry name" value="Peptidase_aspartic_dom_sf"/>
</dbReference>
<evidence type="ECO:0000256" key="15">
    <source>
        <dbReference type="ARBA" id="ARBA00023172"/>
    </source>
</evidence>
<evidence type="ECO:0000256" key="14">
    <source>
        <dbReference type="ARBA" id="ARBA00023125"/>
    </source>
</evidence>
<evidence type="ECO:0000256" key="4">
    <source>
        <dbReference type="ARBA" id="ARBA00022695"/>
    </source>
</evidence>
<dbReference type="FunFam" id="3.10.20.370:FF:000001">
    <property type="entry name" value="Retrovirus-related Pol polyprotein from transposon 17.6-like protein"/>
    <property type="match status" value="1"/>
</dbReference>
<dbReference type="Pfam" id="PF24626">
    <property type="entry name" value="SH3_Tf2-1"/>
    <property type="match status" value="1"/>
</dbReference>
<keyword evidence="16" id="KW-0175">Coiled coil</keyword>
<dbReference type="Pfam" id="PF17921">
    <property type="entry name" value="Integrase_H2C2"/>
    <property type="match status" value="1"/>
</dbReference>
<dbReference type="InterPro" id="IPR056924">
    <property type="entry name" value="SH3_Tf2-1"/>
</dbReference>
<dbReference type="InterPro" id="IPR041588">
    <property type="entry name" value="Integrase_H2C2"/>
</dbReference>
<dbReference type="Pfam" id="PF03732">
    <property type="entry name" value="Retrotrans_gag"/>
    <property type="match status" value="1"/>
</dbReference>
<dbReference type="FunFam" id="3.30.70.270:FF:000003">
    <property type="entry name" value="Transposon Ty3-G Gag-Pol polyprotein"/>
    <property type="match status" value="1"/>
</dbReference>
<evidence type="ECO:0000256" key="11">
    <source>
        <dbReference type="ARBA" id="ARBA00022908"/>
    </source>
</evidence>
<evidence type="ECO:0000256" key="7">
    <source>
        <dbReference type="ARBA" id="ARBA00022750"/>
    </source>
</evidence>
<keyword evidence="14" id="KW-0238">DNA-binding</keyword>
<evidence type="ECO:0000256" key="17">
    <source>
        <dbReference type="SAM" id="MobiDB-lite"/>
    </source>
</evidence>
<feature type="compositionally biased region" description="Polar residues" evidence="17">
    <location>
        <begin position="277"/>
        <end position="286"/>
    </location>
</feature>
<dbReference type="GO" id="GO:0003964">
    <property type="term" value="F:RNA-directed DNA polymerase activity"/>
    <property type="evidence" value="ECO:0007669"/>
    <property type="project" value="UniProtKB-KW"/>
</dbReference>
<dbReference type="FunFam" id="3.10.10.10:FF:000002">
    <property type="entry name" value="Retrovirus-related Pol polyprotein from transposon 17.6-like protein"/>
    <property type="match status" value="1"/>
</dbReference>
<keyword evidence="2" id="KW-0645">Protease</keyword>
<dbReference type="InterPro" id="IPR000953">
    <property type="entry name" value="Chromo/chromo_shadow_dom"/>
</dbReference>
<evidence type="ECO:0000256" key="16">
    <source>
        <dbReference type="SAM" id="Coils"/>
    </source>
</evidence>
<dbReference type="InterPro" id="IPR000477">
    <property type="entry name" value="RT_dom"/>
</dbReference>
<dbReference type="InterPro" id="IPR005162">
    <property type="entry name" value="Retrotrans_gag_dom"/>
</dbReference>
<dbReference type="SUPFAM" id="SSF53098">
    <property type="entry name" value="Ribonuclease H-like"/>
    <property type="match status" value="1"/>
</dbReference>
<dbReference type="CDD" id="cd01647">
    <property type="entry name" value="RT_LTR"/>
    <property type="match status" value="1"/>
</dbReference>
<name>Q2QP24_ORYSJ</name>
<dbReference type="GO" id="GO:0006508">
    <property type="term" value="P:proteolysis"/>
    <property type="evidence" value="ECO:0007669"/>
    <property type="project" value="UniProtKB-KW"/>
</dbReference>
<proteinExistence type="predicted"/>
<dbReference type="Pfam" id="PF17917">
    <property type="entry name" value="RT_RNaseH"/>
    <property type="match status" value="1"/>
</dbReference>
<dbReference type="SUPFAM" id="SSF56672">
    <property type="entry name" value="DNA/RNA polymerases"/>
    <property type="match status" value="1"/>
</dbReference>
<dbReference type="InterPro" id="IPR012337">
    <property type="entry name" value="RNaseH-like_sf"/>
</dbReference>
<dbReference type="GO" id="GO:0003887">
    <property type="term" value="F:DNA-directed DNA polymerase activity"/>
    <property type="evidence" value="ECO:0007669"/>
    <property type="project" value="UniProtKB-KW"/>
</dbReference>
<accession>Q2QP24</accession>
<dbReference type="InterPro" id="IPR043128">
    <property type="entry name" value="Rev_trsase/Diguanyl_cyclase"/>
</dbReference>
<dbReference type="EC" id="2.7.7.49" evidence="1"/>
<dbReference type="InterPro" id="IPR043502">
    <property type="entry name" value="DNA/RNA_pol_sf"/>
</dbReference>
<dbReference type="Gene3D" id="3.10.10.10">
    <property type="entry name" value="HIV Type 1 Reverse Transcriptase, subunit A, domain 1"/>
    <property type="match status" value="1"/>
</dbReference>
<keyword evidence="9" id="KW-0378">Hydrolase</keyword>
<dbReference type="GO" id="GO:0004519">
    <property type="term" value="F:endonuclease activity"/>
    <property type="evidence" value="ECO:0007669"/>
    <property type="project" value="UniProtKB-KW"/>
</dbReference>
<evidence type="ECO:0000256" key="8">
    <source>
        <dbReference type="ARBA" id="ARBA00022759"/>
    </source>
</evidence>
<dbReference type="CDD" id="cd09274">
    <property type="entry name" value="RNase_HI_RT_Ty3"/>
    <property type="match status" value="1"/>
</dbReference>
<keyword evidence="6" id="KW-0479">Metal-binding</keyword>
<dbReference type="Gene3D" id="2.40.70.10">
    <property type="entry name" value="Acid Proteases"/>
    <property type="match status" value="1"/>
</dbReference>
<evidence type="ECO:0000256" key="1">
    <source>
        <dbReference type="ARBA" id="ARBA00012493"/>
    </source>
</evidence>
<keyword evidence="3" id="KW-0808">Transferase</keyword>
<dbReference type="InterPro" id="IPR041373">
    <property type="entry name" value="RT_RNaseH"/>
</dbReference>
<evidence type="ECO:0000256" key="9">
    <source>
        <dbReference type="ARBA" id="ARBA00022801"/>
    </source>
</evidence>
<dbReference type="Pfam" id="PF00078">
    <property type="entry name" value="RVT_1"/>
    <property type="match status" value="1"/>
</dbReference>
<dbReference type="PROSITE" id="PS50013">
    <property type="entry name" value="CHROMO_2"/>
    <property type="match status" value="1"/>
</dbReference>
<keyword evidence="8" id="KW-0255">Endonuclease</keyword>
<keyword evidence="13" id="KW-0239">DNA-directed DNA polymerase</keyword>
<gene>
    <name evidence="19" type="ordered locus">LOC_Os12g35930</name>
</gene>
<dbReference type="Gene3D" id="2.40.50.40">
    <property type="match status" value="1"/>
</dbReference>
<keyword evidence="5" id="KW-0540">Nuclease</keyword>
<evidence type="ECO:0000256" key="13">
    <source>
        <dbReference type="ARBA" id="ARBA00022932"/>
    </source>
</evidence>
<dbReference type="AlphaFoldDB" id="Q2QP24"/>
<evidence type="ECO:0000256" key="12">
    <source>
        <dbReference type="ARBA" id="ARBA00022918"/>
    </source>
</evidence>
<keyword evidence="7" id="KW-0064">Aspartyl protease</keyword>
<protein>
    <recommendedName>
        <fullName evidence="1">RNA-directed DNA polymerase</fullName>
        <ecNumber evidence="1">2.7.7.49</ecNumber>
    </recommendedName>
</protein>
<dbReference type="GO" id="GO:0004190">
    <property type="term" value="F:aspartic-type endopeptidase activity"/>
    <property type="evidence" value="ECO:0007669"/>
    <property type="project" value="UniProtKB-KW"/>
</dbReference>
<evidence type="ECO:0000256" key="3">
    <source>
        <dbReference type="ARBA" id="ARBA00022679"/>
    </source>
</evidence>
<dbReference type="InterPro" id="IPR016197">
    <property type="entry name" value="Chromo-like_dom_sf"/>
</dbReference>
<organism evidence="19">
    <name type="scientific">Oryza sativa subsp. japonica</name>
    <name type="common">Rice</name>
    <dbReference type="NCBI Taxonomy" id="39947"/>
    <lineage>
        <taxon>Eukaryota</taxon>
        <taxon>Viridiplantae</taxon>
        <taxon>Streptophyta</taxon>
        <taxon>Embryophyta</taxon>
        <taxon>Tracheophyta</taxon>
        <taxon>Spermatophyta</taxon>
        <taxon>Magnoliopsida</taxon>
        <taxon>Liliopsida</taxon>
        <taxon>Poales</taxon>
        <taxon>Poaceae</taxon>
        <taxon>BOP clade</taxon>
        <taxon>Oryzoideae</taxon>
        <taxon>Oryzeae</taxon>
        <taxon>Oryzinae</taxon>
        <taxon>Oryza</taxon>
        <taxon>Oryza sativa</taxon>
    </lineage>
</organism>
<reference evidence="19" key="1">
    <citation type="journal article" date="2005" name="BMC Biol.">
        <title>The sequence of rice chromosomes 11 and 12, rich in disease resistance genes and recent gene duplications.</title>
        <authorList>
            <consortium name="The rice chromosomes 11 and 12 sequencing consortia"/>
        </authorList>
    </citation>
    <scope>NUCLEOTIDE SEQUENCE [LARGE SCALE GENOMIC DNA]</scope>
</reference>
<evidence type="ECO:0000256" key="2">
    <source>
        <dbReference type="ARBA" id="ARBA00022670"/>
    </source>
</evidence>
<sequence length="1275" mass="147149">MQHLMAVQTQILQGLATAIAGIQHNAHGNGHPHMGNNRSKLTDFLRSRPPEFSQTVKPVEAGDWLKDVERKLNLVQCIPIEKTVYASHQLRGPAADWWENYCNAHPEPTNIPWNEFAAAFRVAHVPKSTIDMKKEEFIRLKQGNSSVNEYLSQFNKLARYAPEEVDTDKKKIRKFLKGVTVGMRLQLLAHDFPTFQHMINKALPLEDARKEATEEYKKRKSTHQGNSSRGAPHPRFGQPKQYHQSVTQANRQPGYAPRPQMNRPAPPPQQRAPSGNIAPNSVTSFKSPPGLSTVQCFRDIRATKICPEVNLRIEEVDFLAKLIVLDSQSLDIILGMDWLAKHKGQIDCAERSITLQGPGGKQVHFTPNTLTASRSILTNLQATPLESVPIVCEYPDVFPEELSSMPPDREIEFSIELAPGTAPIAKRPYRMAANELAEVKRQIEELESKGYVRPSSSPWGAPVLLVKKKDGFERMVIDYRALNEVTIKNKYPLPRIDDLFDQLEGVKLKIRSEDIRKTAFSTRYGLYEFTVMSFGLTNAPAFFMNLMNKIFMEYLDKFVVVFIDDILICSKNEEEHAEQLRLIIEKLRGHQLFAKFSKCEFWLDRVAFLGHVISSNGIEVDPSKVEAVLAWNPPKNVSEIRSFLGLAGYYRRFIEGFSKLARPMTELLKKEKMFEWSAACEDSFQEIKKRLTTALVLTLPDIRKDFEIFCDASRQGLGCVLMQERKVVAYASRQLRPHEVNYPTRDLELAAVVHAFKIWRHYLIGNKCEAYTDHKRLKYIFTQTELNMRQRRWLELIKDYDLGIHYHPGKTNVITDALSRKTYCNAAQILLDQDRLCKELEKLRLTVPTLEMQIREAQKDDEGIKELIKRIQEKKDTDFSIDDQGIVWCGPRICVPAKKELRDLILKEAHESAYSIHPGSMKMYQDIKAYFWWAGMKRDVAENVALCDICQRVKEEHQRPAGLLQPLPIPEWKWEEIGMDFITVKTTFDGKKLAELYMTHVVCRFGCSKKIVSDRGTQFTSRFWKQLHEALGTDLNFSTAYHPQTDGTWDRCLPYAAFSYNNSYQASIQMSPNEAMFRRKCRTPLCWNEVDEALVFGPDILKAVEEQVKLIRERLKTAQNRQKSYADNRRRDLEFEKGVHVYLRVSPLRGMRRFGMSDKLAPRYIGPYIITARRGEVAYQLELPEGLADVHNVFRVSQLKKCLRVPEEQVPLGNTELEKNLTYKERPIKVLEEAERQTQRKTIKFYKVQWSNHSEDEATWEREDHLRAEFPELLP</sequence>
<dbReference type="SUPFAM" id="SSF54160">
    <property type="entry name" value="Chromo domain-like"/>
    <property type="match status" value="1"/>
</dbReference>
<feature type="compositionally biased region" description="Polar residues" evidence="17">
    <location>
        <begin position="241"/>
        <end position="251"/>
    </location>
</feature>
<dbReference type="InterPro" id="IPR036397">
    <property type="entry name" value="RNaseH_sf"/>
</dbReference>
<feature type="region of interest" description="Disordered" evidence="17">
    <location>
        <begin position="211"/>
        <end position="286"/>
    </location>
</feature>
<dbReference type="PANTHER" id="PTHR37984:SF5">
    <property type="entry name" value="PROTEIN NYNRIN-LIKE"/>
    <property type="match status" value="1"/>
</dbReference>
<keyword evidence="12" id="KW-0695">RNA-directed DNA polymerase</keyword>
<dbReference type="Gene3D" id="1.10.340.70">
    <property type="match status" value="1"/>
</dbReference>
<dbReference type="GO" id="GO:0006310">
    <property type="term" value="P:DNA recombination"/>
    <property type="evidence" value="ECO:0007669"/>
    <property type="project" value="UniProtKB-KW"/>
</dbReference>
<dbReference type="CDD" id="cd00024">
    <property type="entry name" value="CD_CSD"/>
    <property type="match status" value="1"/>
</dbReference>
<keyword evidence="15" id="KW-0233">DNA recombination</keyword>
<evidence type="ECO:0000256" key="10">
    <source>
        <dbReference type="ARBA" id="ARBA00022842"/>
    </source>
</evidence>
<reference evidence="19" key="2">
    <citation type="submission" date="2005-04" db="EMBL/GenBank/DDBJ databases">
        <authorList>
            <person name="Buell C.R."/>
            <person name="Wing R.A."/>
            <person name="McCombie W.A."/>
            <person name="Ouyang S."/>
        </authorList>
    </citation>
    <scope>NUCLEOTIDE SEQUENCE</scope>
</reference>
<dbReference type="Gene3D" id="3.30.420.10">
    <property type="entry name" value="Ribonuclease H-like superfamily/Ribonuclease H"/>
    <property type="match status" value="1"/>
</dbReference>
<evidence type="ECO:0000313" key="19">
    <source>
        <dbReference type="EMBL" id="ABA98852.1"/>
    </source>
</evidence>
<feature type="coiled-coil region" evidence="16">
    <location>
        <begin position="840"/>
        <end position="874"/>
    </location>
</feature>
<dbReference type="GO" id="GO:0046872">
    <property type="term" value="F:metal ion binding"/>
    <property type="evidence" value="ECO:0007669"/>
    <property type="project" value="UniProtKB-KW"/>
</dbReference>
<dbReference type="PANTHER" id="PTHR37984">
    <property type="entry name" value="PROTEIN CBG26694"/>
    <property type="match status" value="1"/>
</dbReference>
<keyword evidence="10" id="KW-0460">Magnesium</keyword>